<organism evidence="1 2">
    <name type="scientific">Xanthocytophaga flava</name>
    <dbReference type="NCBI Taxonomy" id="3048013"/>
    <lineage>
        <taxon>Bacteria</taxon>
        <taxon>Pseudomonadati</taxon>
        <taxon>Bacteroidota</taxon>
        <taxon>Cytophagia</taxon>
        <taxon>Cytophagales</taxon>
        <taxon>Rhodocytophagaceae</taxon>
        <taxon>Xanthocytophaga</taxon>
    </lineage>
</organism>
<evidence type="ECO:0000313" key="2">
    <source>
        <dbReference type="Proteomes" id="UP001228581"/>
    </source>
</evidence>
<proteinExistence type="predicted"/>
<dbReference type="Proteomes" id="UP001228581">
    <property type="component" value="Unassembled WGS sequence"/>
</dbReference>
<reference evidence="1 2" key="1">
    <citation type="submission" date="2023-05" db="EMBL/GenBank/DDBJ databases">
        <authorList>
            <person name="Zhang X."/>
        </authorList>
    </citation>
    <scope>NUCLEOTIDE SEQUENCE [LARGE SCALE GENOMIC DNA]</scope>
    <source>
        <strain evidence="1 2">DM2B3-1</strain>
    </source>
</reference>
<sequence length="51" mass="5936">MSKGNKRINLTFTPFEFKRFCEYVGVDPTCERGIATEAKRIIKLAIRKKTE</sequence>
<evidence type="ECO:0008006" key="3">
    <source>
        <dbReference type="Google" id="ProtNLM"/>
    </source>
</evidence>
<protein>
    <recommendedName>
        <fullName evidence="3">CopG family transcriptional regulator</fullName>
    </recommendedName>
</protein>
<comment type="caution">
    <text evidence="1">The sequence shown here is derived from an EMBL/GenBank/DDBJ whole genome shotgun (WGS) entry which is preliminary data.</text>
</comment>
<dbReference type="RefSeq" id="WP_314001468.1">
    <property type="nucleotide sequence ID" value="NZ_JASJOT010000023.1"/>
</dbReference>
<gene>
    <name evidence="1" type="ORF">QNI19_26745</name>
</gene>
<keyword evidence="2" id="KW-1185">Reference proteome</keyword>
<accession>A0ABT7CS31</accession>
<name>A0ABT7CS31_9BACT</name>
<evidence type="ECO:0000313" key="1">
    <source>
        <dbReference type="EMBL" id="MDJ1496560.1"/>
    </source>
</evidence>
<dbReference type="EMBL" id="JASJOT010000023">
    <property type="protein sequence ID" value="MDJ1496560.1"/>
    <property type="molecule type" value="Genomic_DNA"/>
</dbReference>